<comment type="function">
    <text evidence="3">Poorly processive, error-prone DNA polymerase involved in untargeted mutagenesis. Copies undamaged DNA at stalled replication forks, which arise in vivo from mismatched or misaligned primer ends. These misaligned primers can be extended by PolIV. Exhibits no 3'-5' exonuclease (proofreading) activity. May be involved in translesional synthesis, in conjunction with the beta clamp from PolIII.</text>
</comment>
<reference evidence="6 7" key="1">
    <citation type="submission" date="2015-05" db="EMBL/GenBank/DDBJ databases">
        <title>Complete genome sequence of Corynebacterium epidermidicanis DSM 45586, isolated from the skin of a dog suffering from pruritus.</title>
        <authorList>
            <person name="Ruckert C."/>
            <person name="Albersmeier A."/>
            <person name="Winkler A."/>
            <person name="Tauch A."/>
        </authorList>
    </citation>
    <scope>NUCLEOTIDE SEQUENCE [LARGE SCALE GENOMIC DNA]</scope>
    <source>
        <strain evidence="6 7">DSM 45586</strain>
    </source>
</reference>
<evidence type="ECO:0000259" key="5">
    <source>
        <dbReference type="Pfam" id="PF00817"/>
    </source>
</evidence>
<dbReference type="GO" id="GO:0006281">
    <property type="term" value="P:DNA repair"/>
    <property type="evidence" value="ECO:0007669"/>
    <property type="project" value="InterPro"/>
</dbReference>
<evidence type="ECO:0000256" key="1">
    <source>
        <dbReference type="ARBA" id="ARBA00010945"/>
    </source>
</evidence>
<sequence>MRMMALWFPDWPIHAVALAGGLGPGHQTGHHLGPGHQTGHHLGQRPGQRDEELALVSNHRVWACSAAARRRGVRRGMKARAAQALSASLRLVERDNDRDARAFELVVEGLDSVVASVEVLRPGLAVVDAGAAARFHGGEERAAQLLLDAAALRGVDCLVGVAGSIETAVLAARQGQVVAPGADRDFLSGLPTQVLLAEESLACGRDTVAALCELGLSTLGEVARLPKGSVVTRFGQAGQRIHHIASGDLVRKVAPAWEGEPLDVRGTPPDPINRVDAAAFYARGLAAALHEKLRAAGVVCQRLKVTAVVNVAGNEQQLSRTWRTHEPLSEAATADRVRLKRPGFCSASYTGVSSLTRV</sequence>
<dbReference type="InterPro" id="IPR001126">
    <property type="entry name" value="UmuC"/>
</dbReference>
<keyword evidence="2" id="KW-0227">DNA damage</keyword>
<dbReference type="CDD" id="cd03468">
    <property type="entry name" value="PolY_like"/>
    <property type="match status" value="1"/>
</dbReference>
<protein>
    <recommendedName>
        <fullName evidence="5">UmuC domain-containing protein</fullName>
    </recommendedName>
</protein>
<evidence type="ECO:0000256" key="4">
    <source>
        <dbReference type="SAM" id="MobiDB-lite"/>
    </source>
</evidence>
<feature type="region of interest" description="Disordered" evidence="4">
    <location>
        <begin position="25"/>
        <end position="46"/>
    </location>
</feature>
<dbReference type="KEGG" id="cei:CEPID_02535"/>
<dbReference type="STRING" id="1050174.CEPID_02535"/>
<dbReference type="Proteomes" id="UP000035368">
    <property type="component" value="Chromosome"/>
</dbReference>
<dbReference type="SUPFAM" id="SSF56672">
    <property type="entry name" value="DNA/RNA polymerases"/>
    <property type="match status" value="1"/>
</dbReference>
<dbReference type="Gene3D" id="3.40.1170.60">
    <property type="match status" value="1"/>
</dbReference>
<dbReference type="PANTHER" id="PTHR35369">
    <property type="entry name" value="BLR3025 PROTEIN-RELATED"/>
    <property type="match status" value="1"/>
</dbReference>
<dbReference type="InterPro" id="IPR043128">
    <property type="entry name" value="Rev_trsase/Diguanyl_cyclase"/>
</dbReference>
<dbReference type="InterPro" id="IPR043502">
    <property type="entry name" value="DNA/RNA_pol_sf"/>
</dbReference>
<organism evidence="6 7">
    <name type="scientific">Corynebacterium epidermidicanis</name>
    <dbReference type="NCBI Taxonomy" id="1050174"/>
    <lineage>
        <taxon>Bacteria</taxon>
        <taxon>Bacillati</taxon>
        <taxon>Actinomycetota</taxon>
        <taxon>Actinomycetes</taxon>
        <taxon>Mycobacteriales</taxon>
        <taxon>Corynebacteriaceae</taxon>
        <taxon>Corynebacterium</taxon>
    </lineage>
</organism>
<evidence type="ECO:0000256" key="3">
    <source>
        <dbReference type="ARBA" id="ARBA00025589"/>
    </source>
</evidence>
<gene>
    <name evidence="6" type="ORF">CEPID_02535</name>
</gene>
<feature type="domain" description="UmuC" evidence="5">
    <location>
        <begin position="45"/>
        <end position="172"/>
    </location>
</feature>
<dbReference type="Pfam" id="PF00817">
    <property type="entry name" value="IMS"/>
    <property type="match status" value="1"/>
</dbReference>
<dbReference type="EMBL" id="CP011541">
    <property type="protein sequence ID" value="AKK02388.1"/>
    <property type="molecule type" value="Genomic_DNA"/>
</dbReference>
<evidence type="ECO:0000313" key="6">
    <source>
        <dbReference type="EMBL" id="AKK02388.1"/>
    </source>
</evidence>
<keyword evidence="7" id="KW-1185">Reference proteome</keyword>
<dbReference type="Gene3D" id="3.30.70.270">
    <property type="match status" value="1"/>
</dbReference>
<dbReference type="AlphaFoldDB" id="A0A0G3GS59"/>
<dbReference type="InterPro" id="IPR050356">
    <property type="entry name" value="SulA_CellDiv_inhibitor"/>
</dbReference>
<dbReference type="PANTHER" id="PTHR35369:SF2">
    <property type="entry name" value="BLR3025 PROTEIN"/>
    <property type="match status" value="1"/>
</dbReference>
<name>A0A0G3GS59_9CORY</name>
<evidence type="ECO:0000256" key="2">
    <source>
        <dbReference type="ARBA" id="ARBA00022763"/>
    </source>
</evidence>
<dbReference type="PATRIC" id="fig|1050174.4.peg.516"/>
<accession>A0A0G3GS59</accession>
<evidence type="ECO:0000313" key="7">
    <source>
        <dbReference type="Proteomes" id="UP000035368"/>
    </source>
</evidence>
<comment type="similarity">
    <text evidence="1">Belongs to the DNA polymerase type-Y family.</text>
</comment>
<proteinExistence type="inferred from homology"/>